<dbReference type="PRINTS" id="PR00321">
    <property type="entry name" value="GPROTEING"/>
</dbReference>
<evidence type="ECO:0000313" key="12">
    <source>
        <dbReference type="Proteomes" id="UP000015104"/>
    </source>
</evidence>
<dbReference type="Proteomes" id="UP000015104">
    <property type="component" value="Unassembled WGS sequence"/>
</dbReference>
<proteinExistence type="inferred from homology"/>
<comment type="similarity">
    <text evidence="2 9">Belongs to the G protein gamma family.</text>
</comment>
<dbReference type="EnsemblMetazoa" id="tetur03g05310.1">
    <property type="protein sequence ID" value="tetur03g05310.1"/>
    <property type="gene ID" value="tetur03g05310"/>
</dbReference>
<dbReference type="SUPFAM" id="SSF48670">
    <property type="entry name" value="Transducin (heterotrimeric G protein), gamma chain"/>
    <property type="match status" value="1"/>
</dbReference>
<protein>
    <recommendedName>
        <fullName evidence="9">Guanine nucleotide-binding protein subunit gamma</fullName>
    </recommendedName>
</protein>
<dbReference type="GO" id="GO:0005834">
    <property type="term" value="C:heterotrimeric G-protein complex"/>
    <property type="evidence" value="ECO:0007669"/>
    <property type="project" value="InterPro"/>
</dbReference>
<evidence type="ECO:0000313" key="11">
    <source>
        <dbReference type="EnsemblMetazoa" id="tetur03g05310.1"/>
    </source>
</evidence>
<dbReference type="SMART" id="SM01224">
    <property type="entry name" value="G_gamma"/>
    <property type="match status" value="1"/>
</dbReference>
<dbReference type="eggNOG" id="KOG4119">
    <property type="taxonomic scope" value="Eukaryota"/>
</dbReference>
<feature type="domain" description="G protein gamma" evidence="10">
    <location>
        <begin position="2"/>
        <end position="67"/>
    </location>
</feature>
<evidence type="ECO:0000256" key="3">
    <source>
        <dbReference type="ARBA" id="ARBA00022475"/>
    </source>
</evidence>
<dbReference type="EMBL" id="CAEY01001126">
    <property type="status" value="NOT_ANNOTATED_CDS"/>
    <property type="molecule type" value="Genomic_DNA"/>
</dbReference>
<keyword evidence="6 9" id="KW-0807">Transducer</keyword>
<evidence type="ECO:0000256" key="5">
    <source>
        <dbReference type="ARBA" id="ARBA00023136"/>
    </source>
</evidence>
<keyword evidence="3 9" id="KW-1003">Cell membrane</keyword>
<keyword evidence="8" id="KW-0636">Prenylation</keyword>
<dbReference type="Pfam" id="PF00631">
    <property type="entry name" value="G-gamma"/>
    <property type="match status" value="1"/>
</dbReference>
<comment type="subcellular location">
    <subcellularLocation>
        <location evidence="1 9">Cell membrane</location>
        <topology evidence="1 9">Lipid-anchor</topology>
        <orientation evidence="1 9">Cytoplasmic side</orientation>
    </subcellularLocation>
</comment>
<dbReference type="InterPro" id="IPR015898">
    <property type="entry name" value="G-protein_gamma-like_dom"/>
</dbReference>
<keyword evidence="12" id="KW-1185">Reference proteome</keyword>
<evidence type="ECO:0000256" key="1">
    <source>
        <dbReference type="ARBA" id="ARBA00004342"/>
    </source>
</evidence>
<keyword evidence="7 9" id="KW-0449">Lipoprotein</keyword>
<evidence type="ECO:0000256" key="9">
    <source>
        <dbReference type="RuleBase" id="RU004973"/>
    </source>
</evidence>
<organism evidence="11 12">
    <name type="scientific">Tetranychus urticae</name>
    <name type="common">Two-spotted spider mite</name>
    <dbReference type="NCBI Taxonomy" id="32264"/>
    <lineage>
        <taxon>Eukaryota</taxon>
        <taxon>Metazoa</taxon>
        <taxon>Ecdysozoa</taxon>
        <taxon>Arthropoda</taxon>
        <taxon>Chelicerata</taxon>
        <taxon>Arachnida</taxon>
        <taxon>Acari</taxon>
        <taxon>Acariformes</taxon>
        <taxon>Trombidiformes</taxon>
        <taxon>Prostigmata</taxon>
        <taxon>Eleutherengona</taxon>
        <taxon>Raphignathae</taxon>
        <taxon>Tetranychoidea</taxon>
        <taxon>Tetranychidae</taxon>
        <taxon>Tetranychus</taxon>
    </lineage>
</organism>
<dbReference type="FunFam" id="4.10.260.10:FF:000001">
    <property type="entry name" value="Guanine nucleotide-binding protein subunit gamma"/>
    <property type="match status" value="1"/>
</dbReference>
<name>T1JZU8_TETUR</name>
<dbReference type="GO" id="GO:0031681">
    <property type="term" value="F:G-protein beta-subunit binding"/>
    <property type="evidence" value="ECO:0007669"/>
    <property type="project" value="InterPro"/>
</dbReference>
<keyword evidence="4" id="KW-0488">Methylation</keyword>
<evidence type="ECO:0000259" key="10">
    <source>
        <dbReference type="PROSITE" id="PS50058"/>
    </source>
</evidence>
<dbReference type="HOGENOM" id="CLU_168377_3_1_1"/>
<evidence type="ECO:0000256" key="6">
    <source>
        <dbReference type="ARBA" id="ARBA00023224"/>
    </source>
</evidence>
<dbReference type="InterPro" id="IPR036284">
    <property type="entry name" value="GGL_sf"/>
</dbReference>
<dbReference type="Gene3D" id="4.10.260.10">
    <property type="entry name" value="Transducin (heterotrimeric G protein), gamma chain"/>
    <property type="match status" value="1"/>
</dbReference>
<dbReference type="SMART" id="SM00224">
    <property type="entry name" value="GGL"/>
    <property type="match status" value="1"/>
</dbReference>
<reference evidence="12" key="1">
    <citation type="submission" date="2011-08" db="EMBL/GenBank/DDBJ databases">
        <authorList>
            <person name="Rombauts S."/>
        </authorList>
    </citation>
    <scope>NUCLEOTIDE SEQUENCE</scope>
    <source>
        <strain evidence="12">London</strain>
    </source>
</reference>
<comment type="subunit">
    <text evidence="9">G proteins are composed of 3 units; alpha, beta and gamma.</text>
</comment>
<comment type="function">
    <text evidence="9">Guanine nucleotide-binding proteins (G proteins) are involved as a modulator or transducer in various transmembrane signaling systems. The beta and gamma chains are required for the GTPase activity, for replacement of GDP by GTP, and for G protein-effector interaction.</text>
</comment>
<evidence type="ECO:0000256" key="7">
    <source>
        <dbReference type="ARBA" id="ARBA00023288"/>
    </source>
</evidence>
<dbReference type="GO" id="GO:0007186">
    <property type="term" value="P:G protein-coupled receptor signaling pathway"/>
    <property type="evidence" value="ECO:0007669"/>
    <property type="project" value="InterPro"/>
</dbReference>
<dbReference type="AlphaFoldDB" id="T1JZU8"/>
<accession>T1JZU8</accession>
<evidence type="ECO:0000256" key="4">
    <source>
        <dbReference type="ARBA" id="ARBA00022481"/>
    </source>
</evidence>
<dbReference type="PANTHER" id="PTHR13809">
    <property type="entry name" value="GUANINE NUCLEOTIDE-BINDING PROTEIN GAMMA SUBUNIT"/>
    <property type="match status" value="1"/>
</dbReference>
<evidence type="ECO:0000256" key="2">
    <source>
        <dbReference type="ARBA" id="ARBA00007431"/>
    </source>
</evidence>
<dbReference type="PROSITE" id="PS50058">
    <property type="entry name" value="G_PROTEIN_GAMMA"/>
    <property type="match status" value="1"/>
</dbReference>
<sequence length="67" mass="7825">MIMTTVEELKNEIIHLRLEANINRICVSKAIEELKQYCLENQENDFLVSGTIYDDNPFRESKTCGIF</sequence>
<dbReference type="STRING" id="32264.T1JZU8"/>
<keyword evidence="5 9" id="KW-0472">Membrane</keyword>
<dbReference type="InterPro" id="IPR001770">
    <property type="entry name" value="G-protein_gamma"/>
</dbReference>
<dbReference type="CDD" id="cd00068">
    <property type="entry name" value="GGL"/>
    <property type="match status" value="1"/>
</dbReference>
<reference evidence="11" key="2">
    <citation type="submission" date="2015-06" db="UniProtKB">
        <authorList>
            <consortium name="EnsemblMetazoa"/>
        </authorList>
    </citation>
    <scope>IDENTIFICATION</scope>
</reference>
<evidence type="ECO:0000256" key="8">
    <source>
        <dbReference type="ARBA" id="ARBA00023289"/>
    </source>
</evidence>